<dbReference type="AlphaFoldDB" id="A0A1H3T7J6"/>
<dbReference type="PANTHER" id="PTHR33495:SF2">
    <property type="entry name" value="ANTI-SIGMA FACTOR ANTAGONIST TM_1081-RELATED"/>
    <property type="match status" value="1"/>
</dbReference>
<dbReference type="NCBIfam" id="TIGR00377">
    <property type="entry name" value="ant_ant_sig"/>
    <property type="match status" value="1"/>
</dbReference>
<evidence type="ECO:0000256" key="1">
    <source>
        <dbReference type="ARBA" id="ARBA00009013"/>
    </source>
</evidence>
<dbReference type="STRING" id="405436.SAMN05444365_11815"/>
<dbReference type="Proteomes" id="UP000242415">
    <property type="component" value="Unassembled WGS sequence"/>
</dbReference>
<sequence>MTLDTRTEVDGTGRLILHVHGDVDLGTETLLGQALTAALANRGVREVIVDLAGVPFLDSTGVRVLLEGRRAALARGAALTVRNPQRVVNHVLQVTGVAEALGLPGDVDRHDGRH</sequence>
<evidence type="ECO:0000256" key="2">
    <source>
        <dbReference type="RuleBase" id="RU003749"/>
    </source>
</evidence>
<dbReference type="OrthoDB" id="3385404at2"/>
<evidence type="ECO:0000313" key="4">
    <source>
        <dbReference type="EMBL" id="SDZ45299.1"/>
    </source>
</evidence>
<dbReference type="SUPFAM" id="SSF52091">
    <property type="entry name" value="SpoIIaa-like"/>
    <property type="match status" value="1"/>
</dbReference>
<accession>A0A1H3T7J6</accession>
<dbReference type="InterPro" id="IPR003658">
    <property type="entry name" value="Anti-sigma_ant"/>
</dbReference>
<feature type="domain" description="STAS" evidence="3">
    <location>
        <begin position="13"/>
        <end position="114"/>
    </location>
</feature>
<dbReference type="CDD" id="cd07043">
    <property type="entry name" value="STAS_anti-anti-sigma_factors"/>
    <property type="match status" value="1"/>
</dbReference>
<dbReference type="RefSeq" id="WP_091562835.1">
    <property type="nucleotide sequence ID" value="NZ_FNPH01000018.1"/>
</dbReference>
<evidence type="ECO:0000313" key="5">
    <source>
        <dbReference type="Proteomes" id="UP000242415"/>
    </source>
</evidence>
<protein>
    <recommendedName>
        <fullName evidence="2">Anti-sigma factor antagonist</fullName>
    </recommendedName>
</protein>
<reference evidence="5" key="1">
    <citation type="submission" date="2016-10" db="EMBL/GenBank/DDBJ databases">
        <authorList>
            <person name="Varghese N."/>
            <person name="Submissions S."/>
        </authorList>
    </citation>
    <scope>NUCLEOTIDE SEQUENCE [LARGE SCALE GENOMIC DNA]</scope>
    <source>
        <strain evidence="5">DSM 45245</strain>
    </source>
</reference>
<dbReference type="GO" id="GO:0043856">
    <property type="term" value="F:anti-sigma factor antagonist activity"/>
    <property type="evidence" value="ECO:0007669"/>
    <property type="project" value="InterPro"/>
</dbReference>
<keyword evidence="5" id="KW-1185">Reference proteome</keyword>
<dbReference type="Pfam" id="PF01740">
    <property type="entry name" value="STAS"/>
    <property type="match status" value="1"/>
</dbReference>
<dbReference type="PROSITE" id="PS50801">
    <property type="entry name" value="STAS"/>
    <property type="match status" value="1"/>
</dbReference>
<name>A0A1H3T7J6_9ACTN</name>
<dbReference type="PANTHER" id="PTHR33495">
    <property type="entry name" value="ANTI-SIGMA FACTOR ANTAGONIST TM_1081-RELATED-RELATED"/>
    <property type="match status" value="1"/>
</dbReference>
<dbReference type="InterPro" id="IPR036513">
    <property type="entry name" value="STAS_dom_sf"/>
</dbReference>
<dbReference type="EMBL" id="FNPH01000018">
    <property type="protein sequence ID" value="SDZ45299.1"/>
    <property type="molecule type" value="Genomic_DNA"/>
</dbReference>
<gene>
    <name evidence="4" type="ORF">SAMN05444365_11815</name>
</gene>
<dbReference type="Gene3D" id="3.30.750.24">
    <property type="entry name" value="STAS domain"/>
    <property type="match status" value="1"/>
</dbReference>
<comment type="similarity">
    <text evidence="1 2">Belongs to the anti-sigma-factor antagonist family.</text>
</comment>
<organism evidence="4 5">
    <name type="scientific">Micromonospora pattaloongensis</name>
    <dbReference type="NCBI Taxonomy" id="405436"/>
    <lineage>
        <taxon>Bacteria</taxon>
        <taxon>Bacillati</taxon>
        <taxon>Actinomycetota</taxon>
        <taxon>Actinomycetes</taxon>
        <taxon>Micromonosporales</taxon>
        <taxon>Micromonosporaceae</taxon>
        <taxon>Micromonospora</taxon>
    </lineage>
</organism>
<proteinExistence type="inferred from homology"/>
<evidence type="ECO:0000259" key="3">
    <source>
        <dbReference type="PROSITE" id="PS50801"/>
    </source>
</evidence>
<dbReference type="InterPro" id="IPR002645">
    <property type="entry name" value="STAS_dom"/>
</dbReference>